<proteinExistence type="predicted"/>
<evidence type="ECO:0000259" key="1">
    <source>
        <dbReference type="Pfam" id="PF01814"/>
    </source>
</evidence>
<dbReference type="Gene3D" id="1.20.120.520">
    <property type="entry name" value="nmb1532 protein domain like"/>
    <property type="match status" value="1"/>
</dbReference>
<gene>
    <name evidence="2" type="ORF">LSG31_02695</name>
</gene>
<dbReference type="PANTHER" id="PTHR39966">
    <property type="entry name" value="BLL2471 PROTEIN-RELATED"/>
    <property type="match status" value="1"/>
</dbReference>
<dbReference type="EMBL" id="CP089291">
    <property type="protein sequence ID" value="UOF91186.1"/>
    <property type="molecule type" value="Genomic_DNA"/>
</dbReference>
<dbReference type="InterPro" id="IPR012312">
    <property type="entry name" value="Hemerythrin-like"/>
</dbReference>
<feature type="domain" description="Hemerythrin-like" evidence="1">
    <location>
        <begin position="130"/>
        <end position="250"/>
    </location>
</feature>
<name>A0ABY4CNQ8_9BACL</name>
<evidence type="ECO:0000313" key="2">
    <source>
        <dbReference type="EMBL" id="UOF91186.1"/>
    </source>
</evidence>
<dbReference type="Gene3D" id="2.60.120.10">
    <property type="entry name" value="Jelly Rolls"/>
    <property type="match status" value="1"/>
</dbReference>
<dbReference type="RefSeq" id="WP_347437875.1">
    <property type="nucleotide sequence ID" value="NZ_CP089291.1"/>
</dbReference>
<organism evidence="2 3">
    <name type="scientific">Fodinisporobacter ferrooxydans</name>
    <dbReference type="NCBI Taxonomy" id="2901836"/>
    <lineage>
        <taxon>Bacteria</taxon>
        <taxon>Bacillati</taxon>
        <taxon>Bacillota</taxon>
        <taxon>Bacilli</taxon>
        <taxon>Bacillales</taxon>
        <taxon>Alicyclobacillaceae</taxon>
        <taxon>Fodinisporobacter</taxon>
    </lineage>
</organism>
<accession>A0ABY4CNQ8</accession>
<dbReference type="InterPro" id="IPR011051">
    <property type="entry name" value="RmlC_Cupin_sf"/>
</dbReference>
<evidence type="ECO:0000313" key="3">
    <source>
        <dbReference type="Proteomes" id="UP000830167"/>
    </source>
</evidence>
<dbReference type="Pfam" id="PF01814">
    <property type="entry name" value="Hemerythrin"/>
    <property type="match status" value="1"/>
</dbReference>
<protein>
    <submittedName>
        <fullName evidence="2">Hemerythrin domain-containing protein</fullName>
    </submittedName>
</protein>
<dbReference type="InterPro" id="IPR014710">
    <property type="entry name" value="RmlC-like_jellyroll"/>
</dbReference>
<dbReference type="PANTHER" id="PTHR39966:SF3">
    <property type="entry name" value="DUF438 DOMAIN-CONTAINING PROTEIN"/>
    <property type="match status" value="1"/>
</dbReference>
<reference evidence="2" key="1">
    <citation type="submission" date="2021-12" db="EMBL/GenBank/DDBJ databases">
        <title>Alicyclobacillaceae gen. nov., sp. nov., isolated from chalcocite enrichment system.</title>
        <authorList>
            <person name="Jiang Z."/>
        </authorList>
    </citation>
    <scope>NUCLEOTIDE SEQUENCE</scope>
    <source>
        <strain evidence="2">MYW30-H2</strain>
    </source>
</reference>
<sequence length="272" mass="30617">MKTFAFQFSDSFIKPLLDNGYSKVVQFSFPKGKVLEKHKTSSDILVFVPQGNIRFQAVEEAVLKSGEMISLEKNIEHSITALEDSIVVLVLTPSPSAHSILKPQTAKPPTHERMSTEHVKKAVSPQLWSFVEEHAELLQILDKAAEGYEADTYALVDRMVEEELNKHFRYEEEYLFPALGKYIGTTAGPIAVMLAEHKIIRDNHQQLQKKLQQLQNGQGDETDVVQAYSALEGVLRPHIIKEDNVLFPMASGVMSEEDKDNVARLVNEEKGE</sequence>
<keyword evidence="3" id="KW-1185">Reference proteome</keyword>
<dbReference type="SUPFAM" id="SSF51182">
    <property type="entry name" value="RmlC-like cupins"/>
    <property type="match status" value="1"/>
</dbReference>
<dbReference type="Proteomes" id="UP000830167">
    <property type="component" value="Chromosome"/>
</dbReference>